<keyword evidence="4" id="KW-0808">Transferase</keyword>
<dbReference type="AlphaFoldDB" id="A0A9W7E4N7"/>
<dbReference type="EMBL" id="BRXZ01001096">
    <property type="protein sequence ID" value="GMH62248.1"/>
    <property type="molecule type" value="Genomic_DNA"/>
</dbReference>
<dbReference type="GO" id="GO:0005886">
    <property type="term" value="C:plasma membrane"/>
    <property type="evidence" value="ECO:0007669"/>
    <property type="project" value="UniProtKB-SubCell"/>
</dbReference>
<keyword evidence="7" id="KW-1185">Reference proteome</keyword>
<keyword evidence="2" id="KW-1003">Cell membrane</keyword>
<evidence type="ECO:0000256" key="3">
    <source>
        <dbReference type="ARBA" id="ARBA00022676"/>
    </source>
</evidence>
<evidence type="ECO:0008006" key="8">
    <source>
        <dbReference type="Google" id="ProtNLM"/>
    </source>
</evidence>
<evidence type="ECO:0000256" key="5">
    <source>
        <dbReference type="ARBA" id="ARBA00023136"/>
    </source>
</evidence>
<comment type="caution">
    <text evidence="6">The sequence shown here is derived from an EMBL/GenBank/DDBJ whole genome shotgun (WGS) entry which is preliminary data.</text>
</comment>
<dbReference type="PANTHER" id="PTHR43646:SF2">
    <property type="entry name" value="GLYCOSYLTRANSFERASE 2-LIKE DOMAIN-CONTAINING PROTEIN"/>
    <property type="match status" value="1"/>
</dbReference>
<evidence type="ECO:0000256" key="4">
    <source>
        <dbReference type="ARBA" id="ARBA00022679"/>
    </source>
</evidence>
<evidence type="ECO:0000313" key="6">
    <source>
        <dbReference type="EMBL" id="GMH62248.1"/>
    </source>
</evidence>
<accession>A0A9W7E4N7</accession>
<dbReference type="InterPro" id="IPR029044">
    <property type="entry name" value="Nucleotide-diphossugar_trans"/>
</dbReference>
<dbReference type="SUPFAM" id="SSF53448">
    <property type="entry name" value="Nucleotide-diphospho-sugar transferases"/>
    <property type="match status" value="1"/>
</dbReference>
<dbReference type="OrthoDB" id="43878at2759"/>
<proteinExistence type="predicted"/>
<dbReference type="Proteomes" id="UP001165082">
    <property type="component" value="Unassembled WGS sequence"/>
</dbReference>
<organism evidence="6 7">
    <name type="scientific">Triparma retinervis</name>
    <dbReference type="NCBI Taxonomy" id="2557542"/>
    <lineage>
        <taxon>Eukaryota</taxon>
        <taxon>Sar</taxon>
        <taxon>Stramenopiles</taxon>
        <taxon>Ochrophyta</taxon>
        <taxon>Bolidophyceae</taxon>
        <taxon>Parmales</taxon>
        <taxon>Triparmaceae</taxon>
        <taxon>Triparma</taxon>
    </lineage>
</organism>
<evidence type="ECO:0000313" key="7">
    <source>
        <dbReference type="Proteomes" id="UP001165082"/>
    </source>
</evidence>
<dbReference type="Gene3D" id="3.90.550.10">
    <property type="entry name" value="Spore Coat Polysaccharide Biosynthesis Protein SpsA, Chain A"/>
    <property type="match status" value="1"/>
</dbReference>
<evidence type="ECO:0000256" key="1">
    <source>
        <dbReference type="ARBA" id="ARBA00004236"/>
    </source>
</evidence>
<evidence type="ECO:0000256" key="2">
    <source>
        <dbReference type="ARBA" id="ARBA00022475"/>
    </source>
</evidence>
<gene>
    <name evidence="6" type="ORF">TrRE_jg94</name>
</gene>
<name>A0A9W7E4N7_9STRA</name>
<keyword evidence="3" id="KW-0328">Glycosyltransferase</keyword>
<protein>
    <recommendedName>
        <fullName evidence="8">Glycosyltransferase 2-like domain-containing protein</fullName>
    </recommendedName>
</protein>
<dbReference type="GO" id="GO:0016757">
    <property type="term" value="F:glycosyltransferase activity"/>
    <property type="evidence" value="ECO:0007669"/>
    <property type="project" value="UniProtKB-KW"/>
</dbReference>
<sequence>MHNILSLGTVELILVNCGSVNLDEEVKLLTTLFGQGLVYDEVLVKYLQPPVTGRGQGLNAGGEAASGDLVTFCHADTTLPLGWDCRVRESLSADKAEGSAFMFQMSDVSAVVGGLWVARCVDLRCRLFKLPYGDQTLSMRRRTWRWLGGYPQQCLMEDYEIVTLLRQRDMAGAGGLKILRGGEGVTAVCSNRRWAENGVEYVCRKNAEVVEVYERLGAGGCYERYYGRKWEGREGREEEIEEAIR</sequence>
<reference evidence="6" key="1">
    <citation type="submission" date="2022-07" db="EMBL/GenBank/DDBJ databases">
        <title>Genome analysis of Parmales, a sister group of diatoms, reveals the evolutionary specialization of diatoms from phago-mixotrophs to photoautotrophs.</title>
        <authorList>
            <person name="Ban H."/>
            <person name="Sato S."/>
            <person name="Yoshikawa S."/>
            <person name="Kazumasa Y."/>
            <person name="Nakamura Y."/>
            <person name="Ichinomiya M."/>
            <person name="Saitoh K."/>
            <person name="Sato N."/>
            <person name="Blanc-Mathieu R."/>
            <person name="Endo H."/>
            <person name="Kuwata A."/>
            <person name="Ogata H."/>
        </authorList>
    </citation>
    <scope>NUCLEOTIDE SEQUENCE</scope>
</reference>
<dbReference type="PANTHER" id="PTHR43646">
    <property type="entry name" value="GLYCOSYLTRANSFERASE"/>
    <property type="match status" value="1"/>
</dbReference>
<keyword evidence="5" id="KW-0472">Membrane</keyword>
<comment type="subcellular location">
    <subcellularLocation>
        <location evidence="1">Cell membrane</location>
    </subcellularLocation>
</comment>